<reference evidence="1 2" key="1">
    <citation type="submission" date="2020-07" db="EMBL/GenBank/DDBJ databases">
        <title>Comparative genomics of pyrophilous fungi reveals a link between fire events and developmental genes.</title>
        <authorList>
            <consortium name="DOE Joint Genome Institute"/>
            <person name="Steindorff A.S."/>
            <person name="Carver A."/>
            <person name="Calhoun S."/>
            <person name="Stillman K."/>
            <person name="Liu H."/>
            <person name="Lipzen A."/>
            <person name="Pangilinan J."/>
            <person name="Labutti K."/>
            <person name="Bruns T.D."/>
            <person name="Grigoriev I.V."/>
        </authorList>
    </citation>
    <scope>NUCLEOTIDE SEQUENCE [LARGE SCALE GENOMIC DNA]</scope>
    <source>
        <strain evidence="1 2">CBS 144469</strain>
    </source>
</reference>
<gene>
    <name evidence="1" type="ORF">DFP72DRAFT_855169</name>
</gene>
<protein>
    <submittedName>
        <fullName evidence="1">Uncharacterized protein</fullName>
    </submittedName>
</protein>
<comment type="caution">
    <text evidence="1">The sequence shown here is derived from an EMBL/GenBank/DDBJ whole genome shotgun (WGS) entry which is preliminary data.</text>
</comment>
<organism evidence="1 2">
    <name type="scientific">Ephemerocybe angulata</name>
    <dbReference type="NCBI Taxonomy" id="980116"/>
    <lineage>
        <taxon>Eukaryota</taxon>
        <taxon>Fungi</taxon>
        <taxon>Dikarya</taxon>
        <taxon>Basidiomycota</taxon>
        <taxon>Agaricomycotina</taxon>
        <taxon>Agaricomycetes</taxon>
        <taxon>Agaricomycetidae</taxon>
        <taxon>Agaricales</taxon>
        <taxon>Agaricineae</taxon>
        <taxon>Psathyrellaceae</taxon>
        <taxon>Ephemerocybe</taxon>
    </lineage>
</organism>
<sequence length="132" mass="14576">MHLSVSWEMEGEKRVDWGMAERGGRGLCCEMRLGFPDGRSRSGSSNRFGIGVRWWARVVGGKECVGLSWVAMWDHRSVLVLAIYILLVENSDLGVGPMTSITHIATGYREDRSSLVPSVRSHAAVRKAPMGT</sequence>
<accession>A0A8H6LXP7</accession>
<evidence type="ECO:0000313" key="2">
    <source>
        <dbReference type="Proteomes" id="UP000521943"/>
    </source>
</evidence>
<proteinExistence type="predicted"/>
<keyword evidence="2" id="KW-1185">Reference proteome</keyword>
<dbReference type="AlphaFoldDB" id="A0A8H6LXP7"/>
<dbReference type="Proteomes" id="UP000521943">
    <property type="component" value="Unassembled WGS sequence"/>
</dbReference>
<evidence type="ECO:0000313" key="1">
    <source>
        <dbReference type="EMBL" id="KAF6746630.1"/>
    </source>
</evidence>
<name>A0A8H6LXP7_9AGAR</name>
<dbReference type="EMBL" id="JACGCI010000090">
    <property type="protein sequence ID" value="KAF6746630.1"/>
    <property type="molecule type" value="Genomic_DNA"/>
</dbReference>